<feature type="compositionally biased region" description="Basic and acidic residues" evidence="1">
    <location>
        <begin position="429"/>
        <end position="440"/>
    </location>
</feature>
<feature type="compositionally biased region" description="Basic and acidic residues" evidence="1">
    <location>
        <begin position="1"/>
        <end position="10"/>
    </location>
</feature>
<proteinExistence type="predicted"/>
<protein>
    <submittedName>
        <fullName evidence="2">Uncharacterized protein</fullName>
    </submittedName>
</protein>
<dbReference type="RefSeq" id="XP_038057027.1">
    <property type="nucleotide sequence ID" value="XM_038201099.1"/>
</dbReference>
<dbReference type="EnsemblMetazoa" id="XM_038201099.1">
    <property type="protein sequence ID" value="XP_038057027.1"/>
    <property type="gene ID" value="LOC119728740"/>
</dbReference>
<name>A0A913ZZM4_PATMI</name>
<reference evidence="2" key="1">
    <citation type="submission" date="2022-11" db="UniProtKB">
        <authorList>
            <consortium name="EnsemblMetazoa"/>
        </authorList>
    </citation>
    <scope>IDENTIFICATION</scope>
</reference>
<evidence type="ECO:0000256" key="1">
    <source>
        <dbReference type="SAM" id="MobiDB-lite"/>
    </source>
</evidence>
<accession>A0A913ZZM4</accession>
<feature type="compositionally biased region" description="Basic and acidic residues" evidence="1">
    <location>
        <begin position="118"/>
        <end position="127"/>
    </location>
</feature>
<feature type="region of interest" description="Disordered" evidence="1">
    <location>
        <begin position="1"/>
        <end position="28"/>
    </location>
</feature>
<feature type="compositionally biased region" description="Polar residues" evidence="1">
    <location>
        <begin position="145"/>
        <end position="156"/>
    </location>
</feature>
<dbReference type="OrthoDB" id="10435866at2759"/>
<keyword evidence="3" id="KW-1185">Reference proteome</keyword>
<evidence type="ECO:0000313" key="2">
    <source>
        <dbReference type="EnsemblMetazoa" id="XP_038057027.1"/>
    </source>
</evidence>
<dbReference type="OMA" id="ADMAPKD"/>
<feature type="compositionally biased region" description="Polar residues" evidence="1">
    <location>
        <begin position="285"/>
        <end position="298"/>
    </location>
</feature>
<feature type="compositionally biased region" description="Polar residues" evidence="1">
    <location>
        <begin position="257"/>
        <end position="278"/>
    </location>
</feature>
<dbReference type="GeneID" id="119728740"/>
<evidence type="ECO:0000313" key="3">
    <source>
        <dbReference type="Proteomes" id="UP000887568"/>
    </source>
</evidence>
<feature type="region of interest" description="Disordered" evidence="1">
    <location>
        <begin position="86"/>
        <end position="341"/>
    </location>
</feature>
<sequence>MAGMEGDDRWATPVQRPRPVSSQRVRRYSIPAGLYSTKTELQLDERAGFLGNTAADYENHEANHHPYAATTGRRLRAYSERAYSKGKAAYREIKTEDRRESANQRRAQSKSFSSGDLVRGEGLDKHRSIVRRRSVSDDSQESSHGVDNSTSPSLTESGKHLYPHRPVIMQVAEETLPGSRERRRPGSLLKQRERTPALNVDDGAMRHAHNHVLSSLSSSSRVNTVSDTSHGDSSENISPRPPNSSANHRRTRRLSSAGESASSPVPTLGSNLREVSSGRSRRKSTSVLPSITHSSPASNAGMATPQPPPYSQHGPGSRKGLAAGAGGLQSRSLPEEKLDDEEDVNAVHADLLLLTRKKKISSNVSDEYRLALDDLKIAPSKKPTPPVGKRLLSKRWSSLQTSVLAKNNGDLGGTVGKDQSSTVGGSGDMPKDGKLQHTDDTNNNELSEPRRHRGWEIVRAKLTTIADMAPKDSIDSKPLTFRNIADLVKAKEFRLMMKRRASFIENGRFQFDEAKQDLYRRYGGRPAGNLAPTAPSESHNNHGRKTDGGTGTRVVNRRKLLGLSGSL</sequence>
<feature type="compositionally biased region" description="Low complexity" evidence="1">
    <location>
        <begin position="13"/>
        <end position="23"/>
    </location>
</feature>
<dbReference type="Proteomes" id="UP000887568">
    <property type="component" value="Unplaced"/>
</dbReference>
<dbReference type="AlphaFoldDB" id="A0A913ZZM4"/>
<feature type="region of interest" description="Disordered" evidence="1">
    <location>
        <begin position="407"/>
        <end position="452"/>
    </location>
</feature>
<organism evidence="2 3">
    <name type="scientific">Patiria miniata</name>
    <name type="common">Bat star</name>
    <name type="synonym">Asterina miniata</name>
    <dbReference type="NCBI Taxonomy" id="46514"/>
    <lineage>
        <taxon>Eukaryota</taxon>
        <taxon>Metazoa</taxon>
        <taxon>Echinodermata</taxon>
        <taxon>Eleutherozoa</taxon>
        <taxon>Asterozoa</taxon>
        <taxon>Asteroidea</taxon>
        <taxon>Valvatacea</taxon>
        <taxon>Valvatida</taxon>
        <taxon>Asterinidae</taxon>
        <taxon>Patiria</taxon>
    </lineage>
</organism>
<feature type="compositionally biased region" description="Basic and acidic residues" evidence="1">
    <location>
        <begin position="86"/>
        <end position="103"/>
    </location>
</feature>
<feature type="compositionally biased region" description="Polar residues" evidence="1">
    <location>
        <begin position="104"/>
        <end position="114"/>
    </location>
</feature>
<feature type="region of interest" description="Disordered" evidence="1">
    <location>
        <begin position="522"/>
        <end position="553"/>
    </location>
</feature>